<evidence type="ECO:0000313" key="5">
    <source>
        <dbReference type="EMBL" id="GEU82565.1"/>
    </source>
</evidence>
<feature type="compositionally biased region" description="Basic and acidic residues" evidence="3">
    <location>
        <begin position="447"/>
        <end position="458"/>
    </location>
</feature>
<feature type="domain" description="CCHC-type" evidence="4">
    <location>
        <begin position="260"/>
        <end position="274"/>
    </location>
</feature>
<dbReference type="Pfam" id="PF14223">
    <property type="entry name" value="Retrotran_gag_2"/>
    <property type="match status" value="1"/>
</dbReference>
<dbReference type="Gene3D" id="4.10.60.10">
    <property type="entry name" value="Zinc finger, CCHC-type"/>
    <property type="match status" value="1"/>
</dbReference>
<accession>A0A6L2NDB2</accession>
<dbReference type="InterPro" id="IPR036875">
    <property type="entry name" value="Znf_CCHC_sf"/>
</dbReference>
<dbReference type="SMART" id="SM00343">
    <property type="entry name" value="ZnF_C2HC"/>
    <property type="match status" value="2"/>
</dbReference>
<feature type="coiled-coil region" evidence="2">
    <location>
        <begin position="1303"/>
        <end position="1344"/>
    </location>
</feature>
<feature type="region of interest" description="Disordered" evidence="3">
    <location>
        <begin position="1403"/>
        <end position="1423"/>
    </location>
</feature>
<feature type="compositionally biased region" description="Polar residues" evidence="3">
    <location>
        <begin position="398"/>
        <end position="429"/>
    </location>
</feature>
<keyword evidence="1" id="KW-0862">Zinc</keyword>
<evidence type="ECO:0000256" key="2">
    <source>
        <dbReference type="SAM" id="Coils"/>
    </source>
</evidence>
<sequence length="1664" mass="188287">MQQYLQHEHYALWEVIEFGDSYEAPVNDPSTTITNTTSAEAGTKSGRTVTLTTKDMHKNKNDVNARTTLLLSLPDEHQLRFTTKKTKKNLLKQQYGNFRAEGSETLEQTFTRLQAIVGQLQFMDVEVEQDDLNQKFLTSLAPKWLMHTRVWRNMSDLDTMSLDDLYNHLKVYKAEVQKKTEPNTQNMAFISSAKHNRGNDEVNIASVYTASSNIPTASANVATLSISQETACAYIASQSRKKISIQGSDVAGFDKSKVECFNCHKMGHFVRECRAPRNQDRGRIDNYRQGSKAEEQAPKALMAIDGVAWDWSYMANDEEDHALVADEEAPTEFALMANTSTESKECIESLKKELETLKQEKEVVDGKLTGLLTASKDLDNLIESQRSDKSKEECADDTVTNYSRPSPTVESCSEEYQNRNPSVSENVASPITPKPFIKFVKTNDSQSKSKTDEKETPKKPPVKYAEQYRKPNKKPNVRGNQRNWNNLKSHQLGPDFVMKKKACFNCGDFNHLSYECRKRVKKGTTRSQSNTYKSPSHRPVVYRPNRSPMRSMRPNMNCACSNITSFNKSTHSYTNKPFQRKSAVKTQYRAPWMSTVNKNFPPVNRKFSTGSRNFPTVNRKFSTASRKFPTGSTRNPTTDIGMKGKAWLPRHMTGNISYLSDYKPFEGGYVSFGQGGCKIIGKGIIKTECIVLGRYFKLLDDANILLRTPRRLGQLNFKTMKKLVRHNLVRGLLTKCFENDHNYTACLKGKQHKASCKFEAKGDEGYFLGYSMSSKAFRVFNKRTKRVEENLHIEFLKNKAAEKGTKVDARQDMKKDVSSFRYVVLPNWVHEEHLESTSSQPQDSCNTNAPKSSGNSNPTATLTNPLADQLETLTVETPIPTFEDILGVLTNSEESSGVEADVSNMETTITASPTPTLRIHRDHPKSQIIGPVDTPIQTRNKSKEVGEQKHKKISDALQDPSWVEAMQEELLQFKIQKVWSLVDCPKGEERIDYDEVFAPVARIEAIRLFLTYALFMGFIVYQMDVKSAFLYGTIDEEVYVMQPPRFHDPEYPARVYKVEKAMYGLHQAPRVWLSMPCEALSREFSTSILHFNLIMERLQFCDYHNMIAILEKSKHNIDFHPMVDFVATSSLRRNIKLRDEEGISSLPDTELFENLTLMGYNILLIKNSLFKKGEGSGTPTEPHHTPSQEAQPSSHTHISSPSIPTITSVPTIPIPTVILSETTPIRQYTRRHRIAQSSVLPPVADEHASPLRDDSQGEACPTDSEFIGDQDRETIAKSSTLPHDSAPKVTSPAAEEGSMQQTIPELTALCTSLQRQLSELTDKFQAQEVEINRLKEIVKQLEEREGGAAVNFRDDAPIKGRSMDEGEAATERVSDDTEEMATVLTSMDATTVLASRVVDVPTGSGSIPTTSTPAKGSVPTGSEEVPTASLVFATTTVVTLYRRRKGKEVMVESETPKKQKVQEEIDAQVARELEEQLAKKDQRRAKQIARDAEIARIHAEEELQSMIDSLDSNNETVAKYLEEYRQFSSELPMERRIELISDLVKNNLGWKAKDFKGMTFEEVEAKFNSVYKQIEDFIPMGSKEEAERIKKKAEWKLYDKCGVHQLTSKDKDIFILVEKEYPLRNGLALVMICYKLQLENYSQMADDLVRKIYNITNSPREQGD</sequence>
<feature type="region of interest" description="Disordered" evidence="3">
    <location>
        <begin position="1236"/>
        <end position="1297"/>
    </location>
</feature>
<dbReference type="SUPFAM" id="SSF57756">
    <property type="entry name" value="Retrovirus zinc finger-like domains"/>
    <property type="match status" value="1"/>
</dbReference>
<evidence type="ECO:0000256" key="3">
    <source>
        <dbReference type="SAM" id="MobiDB-lite"/>
    </source>
</evidence>
<keyword evidence="1" id="KW-0863">Zinc-finger</keyword>
<feature type="region of interest" description="Disordered" evidence="3">
    <location>
        <begin position="1173"/>
        <end position="1207"/>
    </location>
</feature>
<feature type="compositionally biased region" description="Low complexity" evidence="3">
    <location>
        <begin position="543"/>
        <end position="553"/>
    </location>
</feature>
<dbReference type="InterPro" id="IPR057670">
    <property type="entry name" value="SH3_retrovirus"/>
</dbReference>
<feature type="compositionally biased region" description="Low complexity" evidence="3">
    <location>
        <begin position="1192"/>
        <end position="1207"/>
    </location>
</feature>
<feature type="compositionally biased region" description="Polar residues" evidence="3">
    <location>
        <begin position="478"/>
        <end position="488"/>
    </location>
</feature>
<dbReference type="InterPro" id="IPR013103">
    <property type="entry name" value="RVT_2"/>
</dbReference>
<organism evidence="5">
    <name type="scientific">Tanacetum cinerariifolium</name>
    <name type="common">Dalmatian daisy</name>
    <name type="synonym">Chrysanthemum cinerariifolium</name>
    <dbReference type="NCBI Taxonomy" id="118510"/>
    <lineage>
        <taxon>Eukaryota</taxon>
        <taxon>Viridiplantae</taxon>
        <taxon>Streptophyta</taxon>
        <taxon>Embryophyta</taxon>
        <taxon>Tracheophyta</taxon>
        <taxon>Spermatophyta</taxon>
        <taxon>Magnoliopsida</taxon>
        <taxon>eudicotyledons</taxon>
        <taxon>Gunneridae</taxon>
        <taxon>Pentapetalae</taxon>
        <taxon>asterids</taxon>
        <taxon>campanulids</taxon>
        <taxon>Asterales</taxon>
        <taxon>Asteraceae</taxon>
        <taxon>Asteroideae</taxon>
        <taxon>Anthemideae</taxon>
        <taxon>Anthemidinae</taxon>
        <taxon>Tanacetum</taxon>
    </lineage>
</organism>
<dbReference type="EMBL" id="BKCJ010008504">
    <property type="protein sequence ID" value="GEU82565.1"/>
    <property type="molecule type" value="Genomic_DNA"/>
</dbReference>
<dbReference type="Pfam" id="PF00098">
    <property type="entry name" value="zf-CCHC"/>
    <property type="match status" value="1"/>
</dbReference>
<dbReference type="PROSITE" id="PS50158">
    <property type="entry name" value="ZF_CCHC"/>
    <property type="match status" value="2"/>
</dbReference>
<reference evidence="5" key="1">
    <citation type="journal article" date="2019" name="Sci. Rep.">
        <title>Draft genome of Tanacetum cinerariifolium, the natural source of mosquito coil.</title>
        <authorList>
            <person name="Yamashiro T."/>
            <person name="Shiraishi A."/>
            <person name="Satake H."/>
            <person name="Nakayama K."/>
        </authorList>
    </citation>
    <scope>NUCLEOTIDE SEQUENCE</scope>
</reference>
<feature type="domain" description="CCHC-type" evidence="4">
    <location>
        <begin position="503"/>
        <end position="518"/>
    </location>
</feature>
<feature type="compositionally biased region" description="Basic and acidic residues" evidence="3">
    <location>
        <begin position="1244"/>
        <end position="1255"/>
    </location>
</feature>
<feature type="compositionally biased region" description="Basic and acidic residues" evidence="3">
    <location>
        <begin position="1357"/>
        <end position="1375"/>
    </location>
</feature>
<dbReference type="Pfam" id="PF07727">
    <property type="entry name" value="RVT_2"/>
    <property type="match status" value="1"/>
</dbReference>
<feature type="coiled-coil region" evidence="2">
    <location>
        <begin position="340"/>
        <end position="367"/>
    </location>
</feature>
<keyword evidence="2" id="KW-0175">Coiled coil</keyword>
<name>A0A6L2NDB2_TANCI</name>
<feature type="compositionally biased region" description="Low complexity" evidence="3">
    <location>
        <begin position="1403"/>
        <end position="1413"/>
    </location>
</feature>
<feature type="compositionally biased region" description="Polar residues" evidence="3">
    <location>
        <begin position="836"/>
        <end position="863"/>
    </location>
</feature>
<comment type="caution">
    <text evidence="5">The sequence shown here is derived from an EMBL/GenBank/DDBJ whole genome shotgun (WGS) entry which is preliminary data.</text>
</comment>
<feature type="compositionally biased region" description="Polar residues" evidence="3">
    <location>
        <begin position="525"/>
        <end position="534"/>
    </location>
</feature>
<keyword evidence="1" id="KW-0479">Metal-binding</keyword>
<dbReference type="GO" id="GO:0008270">
    <property type="term" value="F:zinc ion binding"/>
    <property type="evidence" value="ECO:0007669"/>
    <property type="project" value="UniProtKB-KW"/>
</dbReference>
<feature type="region of interest" description="Disordered" evidence="3">
    <location>
        <begin position="383"/>
        <end position="488"/>
    </location>
</feature>
<feature type="region of interest" description="Disordered" evidence="3">
    <location>
        <begin position="520"/>
        <end position="553"/>
    </location>
</feature>
<dbReference type="InterPro" id="IPR001878">
    <property type="entry name" value="Znf_CCHC"/>
</dbReference>
<proteinExistence type="predicted"/>
<dbReference type="GO" id="GO:0003676">
    <property type="term" value="F:nucleic acid binding"/>
    <property type="evidence" value="ECO:0007669"/>
    <property type="project" value="InterPro"/>
</dbReference>
<gene>
    <name evidence="5" type="ORF">Tci_054543</name>
</gene>
<dbReference type="Pfam" id="PF25597">
    <property type="entry name" value="SH3_retrovirus"/>
    <property type="match status" value="1"/>
</dbReference>
<protein>
    <recommendedName>
        <fullName evidence="4">CCHC-type domain-containing protein</fullName>
    </recommendedName>
</protein>
<evidence type="ECO:0000256" key="1">
    <source>
        <dbReference type="PROSITE-ProRule" id="PRU00047"/>
    </source>
</evidence>
<feature type="region of interest" description="Disordered" evidence="3">
    <location>
        <begin position="1357"/>
        <end position="1376"/>
    </location>
</feature>
<evidence type="ECO:0000259" key="4">
    <source>
        <dbReference type="PROSITE" id="PS50158"/>
    </source>
</evidence>
<feature type="region of interest" description="Disordered" evidence="3">
    <location>
        <begin position="833"/>
        <end position="863"/>
    </location>
</feature>